<reference evidence="6 7" key="2">
    <citation type="journal article" date="2020" name="MBio">
        <title>Isolation and Molecular Analysis of a Novel Neorickettsia Species That Causes Potomac Horse Fever.</title>
        <authorList>
            <person name="Teymournejad O."/>
            <person name="Lin M."/>
            <person name="Bekebrede H."/>
            <person name="Kamr A."/>
            <person name="Toribio R.E."/>
            <person name="Arroyo L.G."/>
            <person name="Baird J.D."/>
            <person name="Rikihisa Y."/>
        </authorList>
    </citation>
    <scope>NUCLEOTIDE SEQUENCE [LARGE SCALE GENOMIC DNA]</scope>
    <source>
        <strain evidence="6 7">Fin17</strain>
    </source>
</reference>
<dbReference type="AlphaFoldDB" id="A0A6P1GA40"/>
<keyword evidence="2 3" id="KW-0687">Ribonucleoprotein</keyword>
<accession>A0A6P1GA40</accession>
<evidence type="ECO:0000256" key="2">
    <source>
        <dbReference type="ARBA" id="ARBA00023274"/>
    </source>
</evidence>
<keyword evidence="3 5" id="KW-0699">rRNA-binding</keyword>
<proteinExistence type="inferred from homology"/>
<dbReference type="InterPro" id="IPR000218">
    <property type="entry name" value="Ribosomal_uL14"/>
</dbReference>
<evidence type="ECO:0000256" key="4">
    <source>
        <dbReference type="RuleBase" id="RU003949"/>
    </source>
</evidence>
<dbReference type="GO" id="GO:0003735">
    <property type="term" value="F:structural constituent of ribosome"/>
    <property type="evidence" value="ECO:0007669"/>
    <property type="project" value="InterPro"/>
</dbReference>
<evidence type="ECO:0000256" key="5">
    <source>
        <dbReference type="RuleBase" id="RU003950"/>
    </source>
</evidence>
<reference evidence="6 7" key="1">
    <citation type="journal article" date="2020" name="MBio">
        <title>Erratum for Teymournejad et al., 'Isolation and Molecular Analysis of a Novel Neorickettsia Species That Causes Potomac Horse Fever'.</title>
        <authorList>
            <person name="Teymournejad O."/>
            <person name="Lin M."/>
            <person name="Bekebrede H."/>
            <person name="Kamr A."/>
            <person name="Toribio R.E."/>
            <person name="Arroyo L.G."/>
            <person name="Baird J.D."/>
            <person name="Rikihisa Y."/>
        </authorList>
    </citation>
    <scope>NUCLEOTIDE SEQUENCE [LARGE SCALE GENOMIC DNA]</scope>
    <source>
        <strain evidence="6 7">Fin17</strain>
    </source>
</reference>
<dbReference type="SUPFAM" id="SSF50193">
    <property type="entry name" value="Ribosomal protein L14"/>
    <property type="match status" value="1"/>
</dbReference>
<evidence type="ECO:0000256" key="3">
    <source>
        <dbReference type="HAMAP-Rule" id="MF_01367"/>
    </source>
</evidence>
<keyword evidence="7" id="KW-1185">Reference proteome</keyword>
<sequence>MIKKETVLDVADNSGAKKVLCIGISGSKKTASIGDVITVSVKKCVPVGKVSAGSVHRAVVVRVKKRSTSSIVVFGDNAVVLLNKQNEMIGTRVFGPTDSLLRRNKGFAKISSLSQEVFQ</sequence>
<evidence type="ECO:0000313" key="6">
    <source>
        <dbReference type="EMBL" id="QHD65054.1"/>
    </source>
</evidence>
<dbReference type="PANTHER" id="PTHR11761">
    <property type="entry name" value="50S/60S RIBOSOMAL PROTEIN L14/L23"/>
    <property type="match status" value="1"/>
</dbReference>
<evidence type="ECO:0000313" key="7">
    <source>
        <dbReference type="Proteomes" id="UP000464912"/>
    </source>
</evidence>
<dbReference type="Pfam" id="PF00238">
    <property type="entry name" value="Ribosomal_L14"/>
    <property type="match status" value="1"/>
</dbReference>
<dbReference type="EMBL" id="CP047224">
    <property type="protein sequence ID" value="QHD65054.1"/>
    <property type="molecule type" value="Genomic_DNA"/>
</dbReference>
<organism evidence="6 7">
    <name type="scientific">Neorickettsia findlayensis</name>
    <dbReference type="NCBI Taxonomy" id="2686014"/>
    <lineage>
        <taxon>Bacteria</taxon>
        <taxon>Pseudomonadati</taxon>
        <taxon>Pseudomonadota</taxon>
        <taxon>Alphaproteobacteria</taxon>
        <taxon>Rickettsiales</taxon>
        <taxon>Anaplasmataceae</taxon>
        <taxon>Neorickettsia</taxon>
    </lineage>
</organism>
<keyword evidence="3 5" id="KW-0694">RNA-binding</keyword>
<dbReference type="KEGG" id="nef:GP480_01090"/>
<dbReference type="PANTHER" id="PTHR11761:SF3">
    <property type="entry name" value="LARGE RIBOSOMAL SUBUNIT PROTEIN UL14M"/>
    <property type="match status" value="1"/>
</dbReference>
<dbReference type="GO" id="GO:0006412">
    <property type="term" value="P:translation"/>
    <property type="evidence" value="ECO:0007669"/>
    <property type="project" value="UniProtKB-UniRule"/>
</dbReference>
<evidence type="ECO:0000256" key="1">
    <source>
        <dbReference type="ARBA" id="ARBA00022980"/>
    </source>
</evidence>
<dbReference type="HAMAP" id="MF_01367">
    <property type="entry name" value="Ribosomal_uL14"/>
    <property type="match status" value="1"/>
</dbReference>
<dbReference type="RefSeq" id="WP_160095084.1">
    <property type="nucleotide sequence ID" value="NZ_CP047224.1"/>
</dbReference>
<dbReference type="NCBIfam" id="TIGR01067">
    <property type="entry name" value="rplN_bact"/>
    <property type="match status" value="1"/>
</dbReference>
<comment type="similarity">
    <text evidence="3 4">Belongs to the universal ribosomal protein uL14 family.</text>
</comment>
<name>A0A6P1GA40_9RICK</name>
<dbReference type="InterPro" id="IPR005745">
    <property type="entry name" value="Ribosomal_uL14_bac-type"/>
</dbReference>
<dbReference type="SMART" id="SM01374">
    <property type="entry name" value="Ribosomal_L14"/>
    <property type="match status" value="1"/>
</dbReference>
<dbReference type="CDD" id="cd00337">
    <property type="entry name" value="Ribosomal_uL14"/>
    <property type="match status" value="1"/>
</dbReference>
<comment type="function">
    <text evidence="3 5">Binds to 23S rRNA. Forms part of two intersubunit bridges in the 70S ribosome.</text>
</comment>
<dbReference type="Gene3D" id="2.40.150.20">
    <property type="entry name" value="Ribosomal protein L14"/>
    <property type="match status" value="1"/>
</dbReference>
<gene>
    <name evidence="3 6" type="primary">rplN</name>
    <name evidence="6" type="ORF">GP480_01090</name>
</gene>
<dbReference type="InterPro" id="IPR036853">
    <property type="entry name" value="Ribosomal_uL14_sf"/>
</dbReference>
<comment type="subunit">
    <text evidence="3">Part of the 50S ribosomal subunit. Forms a cluster with proteins L3 and L19. In the 70S ribosome, L14 and L19 interact and together make contacts with the 16S rRNA in bridges B5 and B8.</text>
</comment>
<dbReference type="GO" id="GO:0022625">
    <property type="term" value="C:cytosolic large ribosomal subunit"/>
    <property type="evidence" value="ECO:0007669"/>
    <property type="project" value="TreeGrafter"/>
</dbReference>
<keyword evidence="1 3" id="KW-0689">Ribosomal protein</keyword>
<dbReference type="GO" id="GO:0070180">
    <property type="term" value="F:large ribosomal subunit rRNA binding"/>
    <property type="evidence" value="ECO:0007669"/>
    <property type="project" value="TreeGrafter"/>
</dbReference>
<protein>
    <recommendedName>
        <fullName evidence="3">Large ribosomal subunit protein uL14</fullName>
    </recommendedName>
</protein>
<dbReference type="Proteomes" id="UP000464912">
    <property type="component" value="Chromosome"/>
</dbReference>